<dbReference type="Proteomes" id="UP000025227">
    <property type="component" value="Unplaced"/>
</dbReference>
<feature type="transmembrane region" description="Helical" evidence="5">
    <location>
        <begin position="47"/>
        <end position="71"/>
    </location>
</feature>
<protein>
    <submittedName>
        <fullName evidence="7">Serpentine Receptor, class T</fullName>
    </submittedName>
</protein>
<keyword evidence="4 5" id="KW-0472">Membrane</keyword>
<proteinExistence type="predicted"/>
<feature type="transmembrane region" description="Helical" evidence="5">
    <location>
        <begin position="12"/>
        <end position="35"/>
    </location>
</feature>
<feature type="transmembrane region" description="Helical" evidence="5">
    <location>
        <begin position="159"/>
        <end position="181"/>
    </location>
</feature>
<feature type="transmembrane region" description="Helical" evidence="5">
    <location>
        <begin position="247"/>
        <end position="269"/>
    </location>
</feature>
<feature type="transmembrane region" description="Helical" evidence="5">
    <location>
        <begin position="97"/>
        <end position="117"/>
    </location>
</feature>
<dbReference type="Pfam" id="PF10292">
    <property type="entry name" value="7TM_GPCR_Srab"/>
    <property type="match status" value="1"/>
</dbReference>
<dbReference type="PANTHER" id="PTHR47518:SF9">
    <property type="entry name" value="SERPENTINE RECEPTOR, CLASS T"/>
    <property type="match status" value="1"/>
</dbReference>
<comment type="subcellular location">
    <subcellularLocation>
        <location evidence="1">Membrane</location>
        <topology evidence="1">Multi-pass membrane protein</topology>
    </subcellularLocation>
</comment>
<evidence type="ECO:0000256" key="2">
    <source>
        <dbReference type="ARBA" id="ARBA00022692"/>
    </source>
</evidence>
<name>A0A7I4Y9V1_HAECO</name>
<dbReference type="InterPro" id="IPR052854">
    <property type="entry name" value="Serpentine_rcpt_epsilon"/>
</dbReference>
<accession>A0A7I4Y9V1</accession>
<dbReference type="AlphaFoldDB" id="A0A7I4Y9V1"/>
<evidence type="ECO:0000313" key="6">
    <source>
        <dbReference type="Proteomes" id="UP000025227"/>
    </source>
</evidence>
<evidence type="ECO:0000256" key="4">
    <source>
        <dbReference type="ARBA" id="ARBA00023136"/>
    </source>
</evidence>
<evidence type="ECO:0000256" key="1">
    <source>
        <dbReference type="ARBA" id="ARBA00004141"/>
    </source>
</evidence>
<dbReference type="GO" id="GO:0016020">
    <property type="term" value="C:membrane"/>
    <property type="evidence" value="ECO:0007669"/>
    <property type="project" value="UniProtKB-SubCell"/>
</dbReference>
<evidence type="ECO:0000256" key="5">
    <source>
        <dbReference type="SAM" id="Phobius"/>
    </source>
</evidence>
<evidence type="ECO:0000313" key="7">
    <source>
        <dbReference type="WBParaSite" id="HCON_00063365-00001"/>
    </source>
</evidence>
<dbReference type="PANTHER" id="PTHR47518">
    <property type="entry name" value="SERPENTINE RECEPTOR CLASS EPSILON-13-RELATED"/>
    <property type="match status" value="1"/>
</dbReference>
<organism evidence="6 7">
    <name type="scientific">Haemonchus contortus</name>
    <name type="common">Barber pole worm</name>
    <dbReference type="NCBI Taxonomy" id="6289"/>
    <lineage>
        <taxon>Eukaryota</taxon>
        <taxon>Metazoa</taxon>
        <taxon>Ecdysozoa</taxon>
        <taxon>Nematoda</taxon>
        <taxon>Chromadorea</taxon>
        <taxon>Rhabditida</taxon>
        <taxon>Rhabditina</taxon>
        <taxon>Rhabditomorpha</taxon>
        <taxon>Strongyloidea</taxon>
        <taxon>Trichostrongylidae</taxon>
        <taxon>Haemonchus</taxon>
    </lineage>
</organism>
<dbReference type="OMA" id="RICIWIM"/>
<feature type="transmembrane region" description="Helical" evidence="5">
    <location>
        <begin position="124"/>
        <end position="147"/>
    </location>
</feature>
<sequence>MTHPPFRGYNIPLYTGELCLSLAFIPTVSALFYICVKQKNLHVNFRIMLFTTSLGYMAYDMARIILIIFLMSNSYTENLETAIIWKMSPYVHMTSNAFYTFSWLFLIVERAIASVFVDVYEKRFAGFIVPLLSIIAVSSITAAVIVIRFSGTAKHFDGYLVGLEIGIVLSSLAALIIIIIFNKSSYRKRHNSRMHLTNRYQLDENIRIGKYLMPVALNQVLVEIMSTSLSAYAIFFAEISPTEVGTFVYQAYCQIFLYQRLFFVMVLVLRSEKFNRFIKRGNRTAPIVVKQAAAASNYYNELKHMW</sequence>
<keyword evidence="6" id="KW-1185">Reference proteome</keyword>
<evidence type="ECO:0000256" key="3">
    <source>
        <dbReference type="ARBA" id="ARBA00022989"/>
    </source>
</evidence>
<dbReference type="WBParaSite" id="HCON_00063365-00001">
    <property type="protein sequence ID" value="HCON_00063365-00001"/>
    <property type="gene ID" value="HCON_00063365"/>
</dbReference>
<keyword evidence="2 5" id="KW-0812">Transmembrane</keyword>
<dbReference type="InterPro" id="IPR019408">
    <property type="entry name" value="7TM_GPCR_serpentine_rcpt_Srab"/>
</dbReference>
<reference evidence="7" key="1">
    <citation type="submission" date="2020-12" db="UniProtKB">
        <authorList>
            <consortium name="WormBaseParasite"/>
        </authorList>
    </citation>
    <scope>IDENTIFICATION</scope>
    <source>
        <strain evidence="7">MHco3</strain>
    </source>
</reference>
<keyword evidence="3 5" id="KW-1133">Transmembrane helix</keyword>
<feature type="transmembrane region" description="Helical" evidence="5">
    <location>
        <begin position="215"/>
        <end position="235"/>
    </location>
</feature>